<reference evidence="17" key="1">
    <citation type="journal article" date="2019" name="Int. J. Syst. Evol. Microbiol.">
        <title>The Global Catalogue of Microorganisms (GCM) 10K type strain sequencing project: providing services to taxonomists for standard genome sequencing and annotation.</title>
        <authorList>
            <consortium name="The Broad Institute Genomics Platform"/>
            <consortium name="The Broad Institute Genome Sequencing Center for Infectious Disease"/>
            <person name="Wu L."/>
            <person name="Ma J."/>
        </authorList>
    </citation>
    <scope>NUCLEOTIDE SEQUENCE [LARGE SCALE GENOMIC DNA]</scope>
    <source>
        <strain evidence="17">KCTC 52487</strain>
    </source>
</reference>
<evidence type="ECO:0000256" key="4">
    <source>
        <dbReference type="ARBA" id="ARBA00022448"/>
    </source>
</evidence>
<accession>A0ABV6ZV34</accession>
<dbReference type="Proteomes" id="UP001595379">
    <property type="component" value="Unassembled WGS sequence"/>
</dbReference>
<comment type="caution">
    <text evidence="16">The sequence shown here is derived from an EMBL/GenBank/DDBJ whole genome shotgun (WGS) entry which is preliminary data.</text>
</comment>
<keyword evidence="17" id="KW-1185">Reference proteome</keyword>
<dbReference type="InterPro" id="IPR019998">
    <property type="entry name" value="Membr_insert_YidC"/>
</dbReference>
<evidence type="ECO:0000256" key="11">
    <source>
        <dbReference type="ARBA" id="ARBA00033245"/>
    </source>
</evidence>
<evidence type="ECO:0000256" key="1">
    <source>
        <dbReference type="ARBA" id="ARBA00004429"/>
    </source>
</evidence>
<gene>
    <name evidence="13 16" type="primary">yidC</name>
    <name evidence="16" type="ORF">ACFOOR_04070</name>
</gene>
<dbReference type="RefSeq" id="WP_343165095.1">
    <property type="nucleotide sequence ID" value="NZ_JBHRSV010000002.1"/>
</dbReference>
<keyword evidence="4 13" id="KW-0813">Transport</keyword>
<proteinExistence type="inferred from homology"/>
<comment type="subunit">
    <text evidence="13">Interacts with the Sec translocase complex via SecD. Specifically interacts with transmembrane segments of nascent integral membrane proteins during membrane integration.</text>
</comment>
<feature type="transmembrane region" description="Helical" evidence="13">
    <location>
        <begin position="431"/>
        <end position="451"/>
    </location>
</feature>
<evidence type="ECO:0000256" key="2">
    <source>
        <dbReference type="ARBA" id="ARBA00010527"/>
    </source>
</evidence>
<sequence>MGDNRNMFIAIGVSLVFIVLYQVFVLGPASERRQAAQEAARVEQEAELANPTIGDDGSVTGALTREQALAAETRIAIDGTGVSGSLSLTGARIDDLRLLRHDTSVDDDSPVVLLNPRGAPGALFAQDGWSAAGDGPTDTPGNTSEWTLVEGRTLTPDTPVTLEYRGSDGLVFRRVIEIDENYMFTLTDTVENTAGSAATLSRYGMVRQTGIPEDFTNFFILHEGPVGIVGGQLRDVKFNNMDPGDEDSWTGTGGWVGITTKNWLTAVIPDQSAEYTGTFQLIERQGDDIFQTSYLLQPAELAPGASMTSTSRIFAGAKNVDILQAYERDLGIERFDMAVDWGMFWFLTRPYFTVLHWLAQLFGPPYGFGFAILAVTVLVKLLFFPLANRSYASMAKMKNLQPKMEEIRKQYPEDKQKQQQEIIQLYQREKVNPIAGCLPILLQIPIFYALYKTLFVTLEMRHQPFPGWIQDLSDRDPTSILNLFGLLPYDPSGISWLAFLSIGAWPILMGFTMWAQQSLNPPPPDPTQRRIFAFLPLLFTFMLAPFAAGLVIYWAWNNFLSVIQQYVIMRRQGVETQFDKLVKRLTSRGAES</sequence>
<dbReference type="Pfam" id="PF14849">
    <property type="entry name" value="YidC_periplas"/>
    <property type="match status" value="1"/>
</dbReference>
<dbReference type="NCBIfam" id="TIGR03593">
    <property type="entry name" value="yidC_nterm"/>
    <property type="match status" value="1"/>
</dbReference>
<feature type="transmembrane region" description="Helical" evidence="13">
    <location>
        <begin position="365"/>
        <end position="387"/>
    </location>
</feature>
<dbReference type="CDD" id="cd20070">
    <property type="entry name" value="5TM_YidC_Alb3"/>
    <property type="match status" value="1"/>
</dbReference>
<evidence type="ECO:0000256" key="5">
    <source>
        <dbReference type="ARBA" id="ARBA00022475"/>
    </source>
</evidence>
<comment type="similarity">
    <text evidence="2 13">Belongs to the OXA1/ALB3/YidC family. Type 1 subfamily.</text>
</comment>
<dbReference type="InterPro" id="IPR047196">
    <property type="entry name" value="YidC_ALB_C"/>
</dbReference>
<evidence type="ECO:0000256" key="9">
    <source>
        <dbReference type="ARBA" id="ARBA00023136"/>
    </source>
</evidence>
<dbReference type="CDD" id="cd19961">
    <property type="entry name" value="EcYidC-like_peri"/>
    <property type="match status" value="1"/>
</dbReference>
<dbReference type="InterPro" id="IPR028055">
    <property type="entry name" value="YidC/Oxa/ALB_C"/>
</dbReference>
<dbReference type="Pfam" id="PF02096">
    <property type="entry name" value="60KD_IMP"/>
    <property type="match status" value="1"/>
</dbReference>
<dbReference type="PRINTS" id="PR00701">
    <property type="entry name" value="60KDINNERMP"/>
</dbReference>
<evidence type="ECO:0000313" key="16">
    <source>
        <dbReference type="EMBL" id="MFC2925275.1"/>
    </source>
</evidence>
<dbReference type="InterPro" id="IPR001708">
    <property type="entry name" value="YidC/ALB3/OXA1/COX18"/>
</dbReference>
<dbReference type="Gene3D" id="2.70.98.90">
    <property type="match status" value="1"/>
</dbReference>
<evidence type="ECO:0000256" key="13">
    <source>
        <dbReference type="HAMAP-Rule" id="MF_01810"/>
    </source>
</evidence>
<dbReference type="InterPro" id="IPR038221">
    <property type="entry name" value="YidC_periplasmic_sf"/>
</dbReference>
<evidence type="ECO:0000256" key="7">
    <source>
        <dbReference type="ARBA" id="ARBA00022927"/>
    </source>
</evidence>
<keyword evidence="8 13" id="KW-1133">Transmembrane helix</keyword>
<organism evidence="16 17">
    <name type="scientific">Hyphobacterium vulgare</name>
    <dbReference type="NCBI Taxonomy" id="1736751"/>
    <lineage>
        <taxon>Bacteria</taxon>
        <taxon>Pseudomonadati</taxon>
        <taxon>Pseudomonadota</taxon>
        <taxon>Alphaproteobacteria</taxon>
        <taxon>Maricaulales</taxon>
        <taxon>Maricaulaceae</taxon>
        <taxon>Hyphobacterium</taxon>
    </lineage>
</organism>
<evidence type="ECO:0000259" key="14">
    <source>
        <dbReference type="Pfam" id="PF02096"/>
    </source>
</evidence>
<comment type="subcellular location">
    <subcellularLocation>
        <location evidence="1">Cell inner membrane</location>
        <topology evidence="1">Multi-pass membrane protein</topology>
    </subcellularLocation>
    <subcellularLocation>
        <location evidence="13">Cell membrane</location>
        <topology evidence="13">Multi-pass membrane protein</topology>
    </subcellularLocation>
</comment>
<dbReference type="NCBIfam" id="NF002353">
    <property type="entry name" value="PRK01318.1-4"/>
    <property type="match status" value="1"/>
</dbReference>
<evidence type="ECO:0000256" key="10">
    <source>
        <dbReference type="ARBA" id="ARBA00023186"/>
    </source>
</evidence>
<keyword evidence="6 13" id="KW-0812">Transmembrane</keyword>
<feature type="transmembrane region" description="Helical" evidence="13">
    <location>
        <begin position="531"/>
        <end position="556"/>
    </location>
</feature>
<comment type="function">
    <text evidence="13">Required for the insertion and/or proper folding and/or complex formation of integral membrane proteins into the membrane. Involved in integration of membrane proteins that insert both dependently and independently of the Sec translocase complex, as well as at least some lipoproteins. Aids folding of multispanning membrane proteins.</text>
</comment>
<feature type="transmembrane region" description="Helical" evidence="13">
    <location>
        <begin position="6"/>
        <end position="27"/>
    </location>
</feature>
<dbReference type="NCBIfam" id="TIGR03592">
    <property type="entry name" value="yidC_oxa1_cterm"/>
    <property type="match status" value="1"/>
</dbReference>
<feature type="domain" description="Membrane insertase YidC N-terminal" evidence="15">
    <location>
        <begin position="74"/>
        <end position="353"/>
    </location>
</feature>
<evidence type="ECO:0000256" key="6">
    <source>
        <dbReference type="ARBA" id="ARBA00022692"/>
    </source>
</evidence>
<feature type="transmembrane region" description="Helical" evidence="13">
    <location>
        <begin position="493"/>
        <end position="511"/>
    </location>
</feature>
<evidence type="ECO:0000313" key="17">
    <source>
        <dbReference type="Proteomes" id="UP001595379"/>
    </source>
</evidence>
<name>A0ABV6ZV34_9PROT</name>
<protein>
    <recommendedName>
        <fullName evidence="3 13">Membrane protein insertase YidC</fullName>
    </recommendedName>
    <alternativeName>
        <fullName evidence="12 13">Foldase YidC</fullName>
    </alternativeName>
    <alternativeName>
        <fullName evidence="11 13">Membrane integrase YidC</fullName>
    </alternativeName>
    <alternativeName>
        <fullName evidence="13">Membrane protein YidC</fullName>
    </alternativeName>
</protein>
<dbReference type="PRINTS" id="PR01900">
    <property type="entry name" value="YIDCPROTEIN"/>
</dbReference>
<keyword evidence="9 13" id="KW-0472">Membrane</keyword>
<keyword evidence="10 13" id="KW-0143">Chaperone</keyword>
<keyword evidence="5 13" id="KW-1003">Cell membrane</keyword>
<dbReference type="PANTHER" id="PTHR12428:SF65">
    <property type="entry name" value="CYTOCHROME C OXIDASE ASSEMBLY PROTEIN COX18, MITOCHONDRIAL"/>
    <property type="match status" value="1"/>
</dbReference>
<feature type="domain" description="Membrane insertase YidC/Oxa/ALB C-terminal" evidence="14">
    <location>
        <begin position="368"/>
        <end position="570"/>
    </location>
</feature>
<evidence type="ECO:0000256" key="8">
    <source>
        <dbReference type="ARBA" id="ARBA00022989"/>
    </source>
</evidence>
<evidence type="ECO:0000259" key="15">
    <source>
        <dbReference type="Pfam" id="PF14849"/>
    </source>
</evidence>
<evidence type="ECO:0000256" key="3">
    <source>
        <dbReference type="ARBA" id="ARBA00015325"/>
    </source>
</evidence>
<evidence type="ECO:0000256" key="12">
    <source>
        <dbReference type="ARBA" id="ARBA00033342"/>
    </source>
</evidence>
<dbReference type="InterPro" id="IPR028053">
    <property type="entry name" value="Membr_insert_YidC_N"/>
</dbReference>
<dbReference type="PANTHER" id="PTHR12428">
    <property type="entry name" value="OXA1"/>
    <property type="match status" value="1"/>
</dbReference>
<dbReference type="EMBL" id="JBHRSV010000002">
    <property type="protein sequence ID" value="MFC2925275.1"/>
    <property type="molecule type" value="Genomic_DNA"/>
</dbReference>
<dbReference type="HAMAP" id="MF_01810">
    <property type="entry name" value="YidC_type1"/>
    <property type="match status" value="1"/>
</dbReference>
<keyword evidence="7 13" id="KW-0653">Protein transport</keyword>